<dbReference type="Proteomes" id="UP000027982">
    <property type="component" value="Chromosome"/>
</dbReference>
<dbReference type="Gene3D" id="1.10.10.10">
    <property type="entry name" value="Winged helix-like DNA-binding domain superfamily/Winged helix DNA-binding domain"/>
    <property type="match status" value="1"/>
</dbReference>
<accession>A0A068NYF2</accession>
<keyword evidence="6" id="KW-1185">Reference proteome</keyword>
<evidence type="ECO:0000313" key="6">
    <source>
        <dbReference type="Proteomes" id="UP000027982"/>
    </source>
</evidence>
<organism evidence="5 6">
    <name type="scientific">Fimbriimonas ginsengisoli Gsoil 348</name>
    <dbReference type="NCBI Taxonomy" id="661478"/>
    <lineage>
        <taxon>Bacteria</taxon>
        <taxon>Bacillati</taxon>
        <taxon>Armatimonadota</taxon>
        <taxon>Fimbriimonadia</taxon>
        <taxon>Fimbriimonadales</taxon>
        <taxon>Fimbriimonadaceae</taxon>
        <taxon>Fimbriimonas</taxon>
    </lineage>
</organism>
<keyword evidence="4" id="KW-0804">Transcription</keyword>
<dbReference type="RefSeq" id="WP_025229144.1">
    <property type="nucleotide sequence ID" value="NZ_CP007139.1"/>
</dbReference>
<dbReference type="GO" id="GO:0045892">
    <property type="term" value="P:negative regulation of DNA-templated transcription"/>
    <property type="evidence" value="ECO:0007669"/>
    <property type="project" value="InterPro"/>
</dbReference>
<keyword evidence="2" id="KW-0805">Transcription regulation</keyword>
<reference evidence="5 6" key="1">
    <citation type="journal article" date="2014" name="PLoS ONE">
        <title>The first complete genome sequence of the class fimbriimonadia in the phylum armatimonadetes.</title>
        <authorList>
            <person name="Hu Z.Y."/>
            <person name="Wang Y.Z."/>
            <person name="Im W.T."/>
            <person name="Wang S.Y."/>
            <person name="Zhao G.P."/>
            <person name="Zheng H.J."/>
            <person name="Quan Z.X."/>
        </authorList>
    </citation>
    <scope>NUCLEOTIDE SEQUENCE [LARGE SCALE GENOMIC DNA]</scope>
    <source>
        <strain evidence="5">Gsoil 348</strain>
    </source>
</reference>
<dbReference type="Gene3D" id="1.10.4040.10">
    <property type="entry name" value="Penicillinase repressor domain"/>
    <property type="match status" value="1"/>
</dbReference>
<dbReference type="eggNOG" id="COG3682">
    <property type="taxonomic scope" value="Bacteria"/>
</dbReference>
<gene>
    <name evidence="5" type="ORF">OP10G_3561</name>
</gene>
<keyword evidence="3" id="KW-0238">DNA-binding</keyword>
<comment type="similarity">
    <text evidence="1">Belongs to the BlaI transcriptional regulatory family.</text>
</comment>
<dbReference type="OrthoDB" id="9813987at2"/>
<dbReference type="GO" id="GO:0003677">
    <property type="term" value="F:DNA binding"/>
    <property type="evidence" value="ECO:0007669"/>
    <property type="project" value="UniProtKB-KW"/>
</dbReference>
<dbReference type="EMBL" id="CP007139">
    <property type="protein sequence ID" value="AIE86929.1"/>
    <property type="molecule type" value="Genomic_DNA"/>
</dbReference>
<dbReference type="PIRSF" id="PIRSF019455">
    <property type="entry name" value="CopR_AtkY"/>
    <property type="match status" value="1"/>
</dbReference>
<dbReference type="STRING" id="661478.OP10G_3561"/>
<evidence type="ECO:0000256" key="2">
    <source>
        <dbReference type="ARBA" id="ARBA00023015"/>
    </source>
</evidence>
<dbReference type="InterPro" id="IPR036388">
    <property type="entry name" value="WH-like_DNA-bd_sf"/>
</dbReference>
<dbReference type="InterPro" id="IPR005650">
    <property type="entry name" value="BlaI_family"/>
</dbReference>
<evidence type="ECO:0000256" key="3">
    <source>
        <dbReference type="ARBA" id="ARBA00023125"/>
    </source>
</evidence>
<dbReference type="SUPFAM" id="SSF46785">
    <property type="entry name" value="Winged helix' DNA-binding domain"/>
    <property type="match status" value="1"/>
</dbReference>
<evidence type="ECO:0000256" key="1">
    <source>
        <dbReference type="ARBA" id="ARBA00011046"/>
    </source>
</evidence>
<evidence type="ECO:0000256" key="4">
    <source>
        <dbReference type="ARBA" id="ARBA00023163"/>
    </source>
</evidence>
<sequence>MKKKPSIGRSESDVLRFIAESGGASVTEVGDYLAATKGQTRNTALNMMERLRQKGFVARKKVDGVYHYFPSQEKERLLQSFVEDFVDGVLGGSVAPLVAYLGSRTEVDERQFEELRKLVQALEKTRDDT</sequence>
<dbReference type="InterPro" id="IPR036390">
    <property type="entry name" value="WH_DNA-bd_sf"/>
</dbReference>
<dbReference type="HOGENOM" id="CLU_119090_4_3_0"/>
<proteinExistence type="inferred from homology"/>
<name>A0A068NYF2_FIMGI</name>
<protein>
    <submittedName>
        <fullName evidence="5">Methicillin resistance protein</fullName>
    </submittedName>
</protein>
<dbReference type="KEGG" id="fgi:OP10G_3561"/>
<dbReference type="Pfam" id="PF03965">
    <property type="entry name" value="Penicillinase_R"/>
    <property type="match status" value="1"/>
</dbReference>
<dbReference type="AlphaFoldDB" id="A0A068NYF2"/>
<evidence type="ECO:0000313" key="5">
    <source>
        <dbReference type="EMBL" id="AIE86929.1"/>
    </source>
</evidence>